<sequence>MPSTKVHNNPQSSPQSPNPTHIADMASDSSSSGMPGWLIALIVLTTIGAAIVGVYMSPVGEDVTTWVTEKFFKAEAKAEEKALEKASETQAEGFLTDSRRIPSSRNDELNQISGGLGDEAAKEFGKGRA</sequence>
<protein>
    <submittedName>
        <fullName evidence="3">Uncharacterized protein</fullName>
    </submittedName>
</protein>
<gene>
    <name evidence="3" type="ORF">ABVK25_011622</name>
</gene>
<feature type="compositionally biased region" description="Low complexity" evidence="1">
    <location>
        <begin position="8"/>
        <end position="31"/>
    </location>
</feature>
<keyword evidence="4" id="KW-1185">Reference proteome</keyword>
<reference evidence="3 4" key="1">
    <citation type="submission" date="2024-09" db="EMBL/GenBank/DDBJ databases">
        <title>Rethinking Asexuality: The Enigmatic Case of Functional Sexual Genes in Lepraria (Stereocaulaceae).</title>
        <authorList>
            <person name="Doellman M."/>
            <person name="Sun Y."/>
            <person name="Barcenas-Pena A."/>
            <person name="Lumbsch H.T."/>
            <person name="Grewe F."/>
        </authorList>
    </citation>
    <scope>NUCLEOTIDE SEQUENCE [LARGE SCALE GENOMIC DNA]</scope>
    <source>
        <strain evidence="3 4">Grewe 0041</strain>
    </source>
</reference>
<evidence type="ECO:0000313" key="3">
    <source>
        <dbReference type="EMBL" id="KAL2046708.1"/>
    </source>
</evidence>
<proteinExistence type="predicted"/>
<feature type="compositionally biased region" description="Basic and acidic residues" evidence="1">
    <location>
        <begin position="97"/>
        <end position="108"/>
    </location>
</feature>
<dbReference type="EMBL" id="JBHFEH010000106">
    <property type="protein sequence ID" value="KAL2046708.1"/>
    <property type="molecule type" value="Genomic_DNA"/>
</dbReference>
<keyword evidence="2" id="KW-1133">Transmembrane helix</keyword>
<evidence type="ECO:0000256" key="1">
    <source>
        <dbReference type="SAM" id="MobiDB-lite"/>
    </source>
</evidence>
<organism evidence="3 4">
    <name type="scientific">Lepraria finkii</name>
    <dbReference type="NCBI Taxonomy" id="1340010"/>
    <lineage>
        <taxon>Eukaryota</taxon>
        <taxon>Fungi</taxon>
        <taxon>Dikarya</taxon>
        <taxon>Ascomycota</taxon>
        <taxon>Pezizomycotina</taxon>
        <taxon>Lecanoromycetes</taxon>
        <taxon>OSLEUM clade</taxon>
        <taxon>Lecanoromycetidae</taxon>
        <taxon>Lecanorales</taxon>
        <taxon>Lecanorineae</taxon>
        <taxon>Stereocaulaceae</taxon>
        <taxon>Lepraria</taxon>
    </lineage>
</organism>
<feature type="region of interest" description="Disordered" evidence="1">
    <location>
        <begin position="1"/>
        <end position="31"/>
    </location>
</feature>
<keyword evidence="2" id="KW-0472">Membrane</keyword>
<feature type="compositionally biased region" description="Basic and acidic residues" evidence="1">
    <location>
        <begin position="119"/>
        <end position="129"/>
    </location>
</feature>
<keyword evidence="2" id="KW-0812">Transmembrane</keyword>
<name>A0ABR4ALT7_9LECA</name>
<evidence type="ECO:0000256" key="2">
    <source>
        <dbReference type="SAM" id="Phobius"/>
    </source>
</evidence>
<feature type="region of interest" description="Disordered" evidence="1">
    <location>
        <begin position="84"/>
        <end position="129"/>
    </location>
</feature>
<dbReference type="Proteomes" id="UP001590951">
    <property type="component" value="Unassembled WGS sequence"/>
</dbReference>
<accession>A0ABR4ALT7</accession>
<evidence type="ECO:0000313" key="4">
    <source>
        <dbReference type="Proteomes" id="UP001590951"/>
    </source>
</evidence>
<feature type="transmembrane region" description="Helical" evidence="2">
    <location>
        <begin position="37"/>
        <end position="56"/>
    </location>
</feature>
<comment type="caution">
    <text evidence="3">The sequence shown here is derived from an EMBL/GenBank/DDBJ whole genome shotgun (WGS) entry which is preliminary data.</text>
</comment>